<dbReference type="Pfam" id="PF00057">
    <property type="entry name" value="Ldl_recept_a"/>
    <property type="match status" value="1"/>
</dbReference>
<accession>G1KC92</accession>
<feature type="disulfide bond" evidence="11">
    <location>
        <begin position="41"/>
        <end position="68"/>
    </location>
</feature>
<dbReference type="HOGENOM" id="CLU_015228_0_0_1"/>
<evidence type="ECO:0000256" key="9">
    <source>
        <dbReference type="ARBA" id="ARBA00023170"/>
    </source>
</evidence>
<keyword evidence="6 13" id="KW-1133">Transmembrane helix</keyword>
<dbReference type="FunFam" id="2.60.120.290:FF:000016">
    <property type="entry name" value="neuropilin and tolloid-like protein 2"/>
    <property type="match status" value="1"/>
</dbReference>
<reference evidence="16 17" key="1">
    <citation type="submission" date="2009-12" db="EMBL/GenBank/DDBJ databases">
        <title>The Genome Sequence of Anolis carolinensis (Green Anole Lizard).</title>
        <authorList>
            <consortium name="The Genome Sequencing Platform"/>
            <person name="Di Palma F."/>
            <person name="Alfoldi J."/>
            <person name="Heiman D."/>
            <person name="Young S."/>
            <person name="Grabherr M."/>
            <person name="Johnson J."/>
            <person name="Lander E.S."/>
            <person name="Lindblad-Toh K."/>
        </authorList>
    </citation>
    <scope>NUCLEOTIDE SEQUENCE [LARGE SCALE GENOMIC DNA]</scope>
    <source>
        <strain evidence="16 17">JBL SC #1</strain>
    </source>
</reference>
<dbReference type="STRING" id="28377.ENSACAP00000003714"/>
<evidence type="ECO:0000256" key="10">
    <source>
        <dbReference type="ARBA" id="ARBA00023180"/>
    </source>
</evidence>
<evidence type="ECO:0000256" key="12">
    <source>
        <dbReference type="PROSITE-ProRule" id="PRU00124"/>
    </source>
</evidence>
<evidence type="ECO:0000256" key="6">
    <source>
        <dbReference type="ARBA" id="ARBA00022989"/>
    </source>
</evidence>
<comment type="subcellular location">
    <subcellularLocation>
        <location evidence="1">Membrane</location>
        <topology evidence="1">Single-pass type I membrane protein</topology>
    </subcellularLocation>
</comment>
<evidence type="ECO:0000256" key="5">
    <source>
        <dbReference type="ARBA" id="ARBA00022737"/>
    </source>
</evidence>
<dbReference type="PANTHER" id="PTHR24251:SF27">
    <property type="entry name" value="NEUROPILIN AND TOLLOID-LIKE PROTEIN 1"/>
    <property type="match status" value="1"/>
</dbReference>
<dbReference type="eggNOG" id="ENOG502QUD4">
    <property type="taxonomic scope" value="Eukaryota"/>
</dbReference>
<dbReference type="PROSITE" id="PS50068">
    <property type="entry name" value="LDLRA_2"/>
    <property type="match status" value="1"/>
</dbReference>
<evidence type="ECO:0000259" key="15">
    <source>
        <dbReference type="PROSITE" id="PS01180"/>
    </source>
</evidence>
<feature type="domain" description="CUB" evidence="15">
    <location>
        <begin position="41"/>
        <end position="155"/>
    </location>
</feature>
<evidence type="ECO:0000256" key="13">
    <source>
        <dbReference type="SAM" id="Phobius"/>
    </source>
</evidence>
<evidence type="ECO:0000256" key="2">
    <source>
        <dbReference type="ARBA" id="ARBA00022553"/>
    </source>
</evidence>
<reference evidence="16" key="3">
    <citation type="submission" date="2025-09" db="UniProtKB">
        <authorList>
            <consortium name="Ensembl"/>
        </authorList>
    </citation>
    <scope>IDENTIFICATION</scope>
</reference>
<dbReference type="InterPro" id="IPR002172">
    <property type="entry name" value="LDrepeatLR_classA_rpt"/>
</dbReference>
<dbReference type="SUPFAM" id="SSF57424">
    <property type="entry name" value="LDL receptor-like module"/>
    <property type="match status" value="1"/>
</dbReference>
<proteinExistence type="predicted"/>
<dbReference type="InterPro" id="IPR035914">
    <property type="entry name" value="Sperma_CUB_dom_sf"/>
</dbReference>
<evidence type="ECO:0000313" key="16">
    <source>
        <dbReference type="Ensembl" id="ENSACAP00000003714.4"/>
    </source>
</evidence>
<dbReference type="FunFam" id="2.60.120.290:FF:000020">
    <property type="entry name" value="Neuropilin and tolloid-like protein 2 isoform 1"/>
    <property type="match status" value="1"/>
</dbReference>
<keyword evidence="9" id="KW-0675">Receptor</keyword>
<feature type="chain" id="PRO_5032680243" evidence="14">
    <location>
        <begin position="23"/>
        <end position="571"/>
    </location>
</feature>
<dbReference type="InterPro" id="IPR036055">
    <property type="entry name" value="LDL_receptor-like_sf"/>
</dbReference>
<dbReference type="GeneTree" id="ENSGT00940000156700"/>
<dbReference type="Proteomes" id="UP000001646">
    <property type="component" value="Chromosome 4"/>
</dbReference>
<dbReference type="SUPFAM" id="SSF49854">
    <property type="entry name" value="Spermadhesin, CUB domain"/>
    <property type="match status" value="2"/>
</dbReference>
<feature type="disulfide bond" evidence="12">
    <location>
        <begin position="330"/>
        <end position="342"/>
    </location>
</feature>
<name>G1KC92_ANOCA</name>
<gene>
    <name evidence="16" type="primary">NETO1</name>
</gene>
<dbReference type="PANTHER" id="PTHR24251">
    <property type="entry name" value="OVOCHYMASE-RELATED"/>
    <property type="match status" value="1"/>
</dbReference>
<dbReference type="CDD" id="cd00112">
    <property type="entry name" value="LDLa"/>
    <property type="match status" value="1"/>
</dbReference>
<sequence>MIHGRSLIHIVASFIILHWAGATKKGAEKQATSEGQKTVQCGTWTKYPEGGIFTSPNYPNKYPPDRECVYIIEAAPRQCIELHFDEKYSIEPSWECKFDHIEVRDGPFGFSPIIGRFCGQQNPPKIKSSGRFLWIKFFADGELESLGFSARYNFTPDPDFKDLGVLKPLPGWYVQCSTTLSTILHIFLKIILLLGLDLLILLYCCCFSVCEFEMGGSEGIVESVQIGKEGKASDNEAVDCKWYIRAPPRSKIYLRFLDYEMQNSNECKRNFVAVYDGSSSVEDLKAKFCSTVANDVMLRTGLGVIRMWADEGSRSSRFQMLFTSFQEPPCEANTFFCHSNMCINNTLVCNGLQNCVYPWDENHCKEKRKANLLDQLTNTSGTVIGVTCCIVVLLIIISVIVQVKQPRKRFVQRKADFDQTVFQEVFEPPHYELCTLRGTGATADLADVADDFENYHKLRRSSSKCIHDHHCGSQLSSTKGSRSNLSTRDTPILTEIQPQPVKPLIQPMNRRNILVMKHSYSQDAADACEIDEIEEVPTTSHRLSRHDKAVQRFCLIGSLNKHESEYNTTRV</sequence>
<keyword evidence="5" id="KW-0677">Repeat</keyword>
<feature type="signal peptide" evidence="14">
    <location>
        <begin position="1"/>
        <end position="22"/>
    </location>
</feature>
<keyword evidence="17" id="KW-1185">Reference proteome</keyword>
<dbReference type="Gene3D" id="2.60.120.290">
    <property type="entry name" value="Spermadhesin, CUB domain"/>
    <property type="match status" value="2"/>
</dbReference>
<organism evidence="16 17">
    <name type="scientific">Anolis carolinensis</name>
    <name type="common">Green anole</name>
    <name type="synonym">American chameleon</name>
    <dbReference type="NCBI Taxonomy" id="28377"/>
    <lineage>
        <taxon>Eukaryota</taxon>
        <taxon>Metazoa</taxon>
        <taxon>Chordata</taxon>
        <taxon>Craniata</taxon>
        <taxon>Vertebrata</taxon>
        <taxon>Euteleostomi</taxon>
        <taxon>Lepidosauria</taxon>
        <taxon>Squamata</taxon>
        <taxon>Bifurcata</taxon>
        <taxon>Unidentata</taxon>
        <taxon>Episquamata</taxon>
        <taxon>Toxicofera</taxon>
        <taxon>Iguania</taxon>
        <taxon>Dactyloidae</taxon>
        <taxon>Anolis</taxon>
    </lineage>
</organism>
<dbReference type="SMART" id="SM00192">
    <property type="entry name" value="LDLa"/>
    <property type="match status" value="1"/>
</dbReference>
<evidence type="ECO:0000313" key="17">
    <source>
        <dbReference type="Proteomes" id="UP000001646"/>
    </source>
</evidence>
<dbReference type="Bgee" id="ENSACAG00000003789">
    <property type="expression patterns" value="Expressed in testis and 6 other cell types or tissues"/>
</dbReference>
<dbReference type="CDD" id="cd00041">
    <property type="entry name" value="CUB"/>
    <property type="match status" value="2"/>
</dbReference>
<feature type="transmembrane region" description="Helical" evidence="13">
    <location>
        <begin position="383"/>
        <end position="403"/>
    </location>
</feature>
<reference evidence="16" key="2">
    <citation type="submission" date="2025-08" db="UniProtKB">
        <authorList>
            <consortium name="Ensembl"/>
        </authorList>
    </citation>
    <scope>IDENTIFICATION</scope>
</reference>
<evidence type="ECO:0000256" key="4">
    <source>
        <dbReference type="ARBA" id="ARBA00022729"/>
    </source>
</evidence>
<keyword evidence="10" id="KW-0325">Glycoprotein</keyword>
<keyword evidence="8 12" id="KW-1015">Disulfide bond</keyword>
<comment type="caution">
    <text evidence="11">Lacks conserved residue(s) required for the propagation of feature annotation.</text>
</comment>
<dbReference type="AlphaFoldDB" id="G1KC92"/>
<dbReference type="InterPro" id="IPR023415">
    <property type="entry name" value="LDLR_class-A_CS"/>
</dbReference>
<keyword evidence="2" id="KW-0597">Phosphoprotein</keyword>
<feature type="disulfide bond" evidence="12">
    <location>
        <begin position="337"/>
        <end position="355"/>
    </location>
</feature>
<keyword evidence="4 14" id="KW-0732">Signal</keyword>
<feature type="disulfide bond" evidence="12">
    <location>
        <begin position="349"/>
        <end position="364"/>
    </location>
</feature>
<dbReference type="InterPro" id="IPR000859">
    <property type="entry name" value="CUB_dom"/>
</dbReference>
<evidence type="ECO:0000256" key="11">
    <source>
        <dbReference type="PROSITE-ProRule" id="PRU00059"/>
    </source>
</evidence>
<evidence type="ECO:0000256" key="7">
    <source>
        <dbReference type="ARBA" id="ARBA00023136"/>
    </source>
</evidence>
<dbReference type="Gene3D" id="2.40.128.620">
    <property type="match status" value="1"/>
</dbReference>
<protein>
    <submittedName>
        <fullName evidence="16">Neuropilin and tolloid like 1</fullName>
    </submittedName>
</protein>
<evidence type="ECO:0000256" key="1">
    <source>
        <dbReference type="ARBA" id="ARBA00004479"/>
    </source>
</evidence>
<keyword evidence="3 13" id="KW-0812">Transmembrane</keyword>
<dbReference type="SMART" id="SM00042">
    <property type="entry name" value="CUB"/>
    <property type="match status" value="2"/>
</dbReference>
<dbReference type="PROSITE" id="PS01180">
    <property type="entry name" value="CUB"/>
    <property type="match status" value="2"/>
</dbReference>
<dbReference type="Pfam" id="PF00431">
    <property type="entry name" value="CUB"/>
    <property type="match status" value="2"/>
</dbReference>
<feature type="domain" description="CUB" evidence="15">
    <location>
        <begin position="210"/>
        <end position="325"/>
    </location>
</feature>
<evidence type="ECO:0000256" key="8">
    <source>
        <dbReference type="ARBA" id="ARBA00023157"/>
    </source>
</evidence>
<dbReference type="Ensembl" id="ENSACAT00000003804.4">
    <property type="protein sequence ID" value="ENSACAP00000003714.4"/>
    <property type="gene ID" value="ENSACAG00000003789.4"/>
</dbReference>
<dbReference type="GO" id="GO:0016020">
    <property type="term" value="C:membrane"/>
    <property type="evidence" value="ECO:0007669"/>
    <property type="project" value="UniProtKB-SubCell"/>
</dbReference>
<evidence type="ECO:0000256" key="3">
    <source>
        <dbReference type="ARBA" id="ARBA00022692"/>
    </source>
</evidence>
<evidence type="ECO:0000256" key="14">
    <source>
        <dbReference type="SAM" id="SignalP"/>
    </source>
</evidence>
<dbReference type="PROSITE" id="PS01209">
    <property type="entry name" value="LDLRA_1"/>
    <property type="match status" value="1"/>
</dbReference>
<keyword evidence="7 13" id="KW-0472">Membrane</keyword>
<dbReference type="GO" id="GO:0098978">
    <property type="term" value="C:glutamatergic synapse"/>
    <property type="evidence" value="ECO:0007669"/>
    <property type="project" value="UniProtKB-ARBA"/>
</dbReference>